<dbReference type="EMBL" id="BQXH01000002">
    <property type="protein sequence ID" value="GKS80607.1"/>
    <property type="molecule type" value="Genomic_DNA"/>
</dbReference>
<dbReference type="RefSeq" id="WP_244054308.1">
    <property type="nucleotide sequence ID" value="NZ_BQXH01000002.1"/>
</dbReference>
<evidence type="ECO:0000259" key="5">
    <source>
        <dbReference type="PROSITE" id="PS50932"/>
    </source>
</evidence>
<dbReference type="CDD" id="cd01392">
    <property type="entry name" value="HTH_LacI"/>
    <property type="match status" value="1"/>
</dbReference>
<dbReference type="InterPro" id="IPR000843">
    <property type="entry name" value="HTH_LacI"/>
</dbReference>
<dbReference type="PROSITE" id="PS00356">
    <property type="entry name" value="HTH_LACI_1"/>
    <property type="match status" value="1"/>
</dbReference>
<keyword evidence="4" id="KW-0804">Transcription</keyword>
<dbReference type="InterPro" id="IPR046335">
    <property type="entry name" value="LacI/GalR-like_sensor"/>
</dbReference>
<feature type="domain" description="HTH lacI-type" evidence="5">
    <location>
        <begin position="3"/>
        <end position="57"/>
    </location>
</feature>
<dbReference type="Gene3D" id="1.10.260.40">
    <property type="entry name" value="lambda repressor-like DNA-binding domains"/>
    <property type="match status" value="1"/>
</dbReference>
<evidence type="ECO:0000313" key="6">
    <source>
        <dbReference type="EMBL" id="GKS80607.1"/>
    </source>
</evidence>
<evidence type="ECO:0000256" key="1">
    <source>
        <dbReference type="ARBA" id="ARBA00022491"/>
    </source>
</evidence>
<protein>
    <submittedName>
        <fullName evidence="6">LacI family transcriptional regulator</fullName>
    </submittedName>
</protein>
<dbReference type="InterPro" id="IPR010982">
    <property type="entry name" value="Lambda_DNA-bd_dom_sf"/>
</dbReference>
<dbReference type="PRINTS" id="PR00036">
    <property type="entry name" value="HTHLACI"/>
</dbReference>
<accession>A0ABQ5JF19</accession>
<evidence type="ECO:0000256" key="2">
    <source>
        <dbReference type="ARBA" id="ARBA00023015"/>
    </source>
</evidence>
<evidence type="ECO:0000256" key="3">
    <source>
        <dbReference type="ARBA" id="ARBA00023125"/>
    </source>
</evidence>
<dbReference type="Pfam" id="PF00356">
    <property type="entry name" value="LacI"/>
    <property type="match status" value="1"/>
</dbReference>
<dbReference type="InterPro" id="IPR028082">
    <property type="entry name" value="Peripla_BP_I"/>
</dbReference>
<dbReference type="PROSITE" id="PS50932">
    <property type="entry name" value="HTH_LACI_2"/>
    <property type="match status" value="1"/>
</dbReference>
<dbReference type="SUPFAM" id="SSF47413">
    <property type="entry name" value="lambda repressor-like DNA-binding domains"/>
    <property type="match status" value="1"/>
</dbReference>
<dbReference type="PANTHER" id="PTHR30146">
    <property type="entry name" value="LACI-RELATED TRANSCRIPTIONAL REPRESSOR"/>
    <property type="match status" value="1"/>
</dbReference>
<reference evidence="6" key="1">
    <citation type="journal article" date="2022" name="Int. J. Syst. Evol. Microbiol.">
        <title>A novel species of lactic acid bacteria, Ligilactobacillus pabuli sp. nov., isolated from alfalfa silage.</title>
        <authorList>
            <person name="Tohno M."/>
            <person name="Tanizawa Y."/>
            <person name="Sawada H."/>
            <person name="Sakamoto M."/>
            <person name="Ohkuma M."/>
            <person name="Kobayashi H."/>
        </authorList>
    </citation>
    <scope>NUCLEOTIDE SEQUENCE</scope>
    <source>
        <strain evidence="6">AF129</strain>
    </source>
</reference>
<evidence type="ECO:0000313" key="7">
    <source>
        <dbReference type="Proteomes" id="UP001055149"/>
    </source>
</evidence>
<proteinExistence type="predicted"/>
<keyword evidence="2" id="KW-0805">Transcription regulation</keyword>
<name>A0ABQ5JF19_9LACO</name>
<keyword evidence="1" id="KW-0678">Repressor</keyword>
<sequence>MKPKLADVAQEAGVSPTTVSRVINNHGYLSQSTKDKVHAAMEKLNYQPNSLARSLHGKQTNLIGVIFPSITNPFYAELIQKIENQLFNQGYKIILCNSADNKEKERDYLRMLMANQVDGIIAGAHNLGIEEYQKIGLPIVSFDRQYTENIPIISSDNYAGGMLATQELYNAGCRMIHLLGTSSQADHPTNQRLTGYQDKMQQLGLEPQVFSVDFVDPPAVKLLEIKQFLQQEDLDGVVCSDDLTALLVLQAAQEIGLNVPTDLKVIGYDGTEFIRTYYPQLSTIVQPLNDLVALLIKTLFERIKQPEKQLADNHFVLPVEVKRGKTTSKM</sequence>
<comment type="caution">
    <text evidence="6">The sequence shown here is derived from an EMBL/GenBank/DDBJ whole genome shotgun (WGS) entry which is preliminary data.</text>
</comment>
<dbReference type="SUPFAM" id="SSF53822">
    <property type="entry name" value="Periplasmic binding protein-like I"/>
    <property type="match status" value="1"/>
</dbReference>
<keyword evidence="7" id="KW-1185">Reference proteome</keyword>
<gene>
    <name evidence="6" type="primary">scrR</name>
    <name evidence="6" type="ORF">LPAF129_02920</name>
</gene>
<dbReference type="CDD" id="cd06291">
    <property type="entry name" value="PBP1_Qymf-like"/>
    <property type="match status" value="1"/>
</dbReference>
<dbReference type="Gene3D" id="3.40.50.2300">
    <property type="match status" value="2"/>
</dbReference>
<evidence type="ECO:0000256" key="4">
    <source>
        <dbReference type="ARBA" id="ARBA00023163"/>
    </source>
</evidence>
<dbReference type="SMART" id="SM00354">
    <property type="entry name" value="HTH_LACI"/>
    <property type="match status" value="1"/>
</dbReference>
<dbReference type="Proteomes" id="UP001055149">
    <property type="component" value="Unassembled WGS sequence"/>
</dbReference>
<organism evidence="6 7">
    <name type="scientific">Ligilactobacillus pabuli</name>
    <dbReference type="NCBI Taxonomy" id="2886039"/>
    <lineage>
        <taxon>Bacteria</taxon>
        <taxon>Bacillati</taxon>
        <taxon>Bacillota</taxon>
        <taxon>Bacilli</taxon>
        <taxon>Lactobacillales</taxon>
        <taxon>Lactobacillaceae</taxon>
        <taxon>Ligilactobacillus</taxon>
    </lineage>
</organism>
<dbReference type="Pfam" id="PF13377">
    <property type="entry name" value="Peripla_BP_3"/>
    <property type="match status" value="1"/>
</dbReference>
<keyword evidence="3" id="KW-0238">DNA-binding</keyword>
<dbReference type="PANTHER" id="PTHR30146:SF95">
    <property type="entry name" value="RIBOSE OPERON REPRESSOR"/>
    <property type="match status" value="1"/>
</dbReference>